<reference evidence="2 3" key="1">
    <citation type="submission" date="2019-02" db="EMBL/GenBank/DDBJ databases">
        <title>Deep-cultivation of Planctomycetes and their phenomic and genomic characterization uncovers novel biology.</title>
        <authorList>
            <person name="Wiegand S."/>
            <person name="Jogler M."/>
            <person name="Boedeker C."/>
            <person name="Pinto D."/>
            <person name="Vollmers J."/>
            <person name="Rivas-Marin E."/>
            <person name="Kohn T."/>
            <person name="Peeters S.H."/>
            <person name="Heuer A."/>
            <person name="Rast P."/>
            <person name="Oberbeckmann S."/>
            <person name="Bunk B."/>
            <person name="Jeske O."/>
            <person name="Meyerdierks A."/>
            <person name="Storesund J.E."/>
            <person name="Kallscheuer N."/>
            <person name="Luecker S."/>
            <person name="Lage O.M."/>
            <person name="Pohl T."/>
            <person name="Merkel B.J."/>
            <person name="Hornburger P."/>
            <person name="Mueller R.-W."/>
            <person name="Bruemmer F."/>
            <person name="Labrenz M."/>
            <person name="Spormann A.M."/>
            <person name="Op den Camp H."/>
            <person name="Overmann J."/>
            <person name="Amann R."/>
            <person name="Jetten M.S.M."/>
            <person name="Mascher T."/>
            <person name="Medema M.H."/>
            <person name="Devos D.P."/>
            <person name="Kaster A.-K."/>
            <person name="Ovreas L."/>
            <person name="Rohde M."/>
            <person name="Galperin M.Y."/>
            <person name="Jogler C."/>
        </authorList>
    </citation>
    <scope>NUCLEOTIDE SEQUENCE [LARGE SCALE GENOMIC DNA]</scope>
    <source>
        <strain evidence="2 3">Pan44</strain>
    </source>
</reference>
<keyword evidence="1" id="KW-1133">Transmembrane helix</keyword>
<sequence>MALERVYDLSPSILAIVVLAMLAFTNEIGFRIGRLRSARESEPARAVSGAMKATILGLVALLLGFSYSITSSKFSQRQRLVLDEANAIGTCDLRAQLLPPPARERIRVALRGYTDARIAYFEQALEPDAASKASSSMNAALEDLWAGVGEAFQANSDLTKSSEIIPAANEVIDLSSTRSWASRNHMPPSMVVLLIVCLAISGSLTGHSSGQSGSRHTALWTTLNVLVALILFVVLDFDRPRRGLIQVDHRPLLELQSSLVPADPQR</sequence>
<keyword evidence="1" id="KW-0812">Transmembrane</keyword>
<dbReference type="InParanoid" id="A0A517SLW4"/>
<dbReference type="Proteomes" id="UP000315700">
    <property type="component" value="Chromosome"/>
</dbReference>
<dbReference type="OrthoDB" id="272864at2"/>
<proteinExistence type="predicted"/>
<protein>
    <recommendedName>
        <fullName evidence="4">DUF4239 domain-containing protein</fullName>
    </recommendedName>
</protein>
<name>A0A517SLW4_9PLAN</name>
<evidence type="ECO:0000256" key="1">
    <source>
        <dbReference type="SAM" id="Phobius"/>
    </source>
</evidence>
<dbReference type="AlphaFoldDB" id="A0A517SLW4"/>
<keyword evidence="3" id="KW-1185">Reference proteome</keyword>
<evidence type="ECO:0000313" key="2">
    <source>
        <dbReference type="EMBL" id="QDT57114.1"/>
    </source>
</evidence>
<accession>A0A517SLW4</accession>
<organism evidence="2 3">
    <name type="scientific">Caulifigura coniformis</name>
    <dbReference type="NCBI Taxonomy" id="2527983"/>
    <lineage>
        <taxon>Bacteria</taxon>
        <taxon>Pseudomonadati</taxon>
        <taxon>Planctomycetota</taxon>
        <taxon>Planctomycetia</taxon>
        <taxon>Planctomycetales</taxon>
        <taxon>Planctomycetaceae</taxon>
        <taxon>Caulifigura</taxon>
    </lineage>
</organism>
<feature type="transmembrane region" description="Helical" evidence="1">
    <location>
        <begin position="188"/>
        <end position="206"/>
    </location>
</feature>
<keyword evidence="1" id="KW-0472">Membrane</keyword>
<dbReference type="Pfam" id="PF14023">
    <property type="entry name" value="Bestrophin-like"/>
    <property type="match status" value="1"/>
</dbReference>
<dbReference type="KEGG" id="ccos:Pan44_51800"/>
<gene>
    <name evidence="2" type="ORF">Pan44_51800</name>
</gene>
<dbReference type="RefSeq" id="WP_145034498.1">
    <property type="nucleotide sequence ID" value="NZ_CP036271.1"/>
</dbReference>
<dbReference type="InterPro" id="IPR025333">
    <property type="entry name" value="DUF4239"/>
</dbReference>
<feature type="transmembrane region" description="Helical" evidence="1">
    <location>
        <begin position="218"/>
        <end position="237"/>
    </location>
</feature>
<evidence type="ECO:0000313" key="3">
    <source>
        <dbReference type="Proteomes" id="UP000315700"/>
    </source>
</evidence>
<feature type="transmembrane region" description="Helical" evidence="1">
    <location>
        <begin position="50"/>
        <end position="69"/>
    </location>
</feature>
<dbReference type="EMBL" id="CP036271">
    <property type="protein sequence ID" value="QDT57114.1"/>
    <property type="molecule type" value="Genomic_DNA"/>
</dbReference>
<evidence type="ECO:0008006" key="4">
    <source>
        <dbReference type="Google" id="ProtNLM"/>
    </source>
</evidence>
<feature type="transmembrane region" description="Helical" evidence="1">
    <location>
        <begin position="12"/>
        <end position="30"/>
    </location>
</feature>